<name>A0A917HZD8_9SPHI</name>
<keyword evidence="3" id="KW-1185">Reference proteome</keyword>
<sequence>MEKKKTPLHLPVGLQVAFGALFIVLTYIVNRFLHDNTDFTHSLAVGGSQIAAFYGYCYLIRISFDRGRRRYAGKIALLFSLVLPLAAPVLVYVLFPLLGIELQYAHAEFDVKEFSAKVLIGLKTVWIGAGLYYVFYRKEMMGKRVIALEHQTALREKELVETKNDQLLNAGQSHYAKHVMTDVATRATLAGDTYTADQVTHIGKTFDYIAGVVQQRVPLVDIHRALGYFDQVVTSIRLRRGNDERIIRITAEGEPTMQTIGPLTLTTILENSDTHGLVDLTHPINVSFVFNRGMMAFSCANAKRIGGKKVESTGKGLELVKQELALLDRHDVKLEIREEEHTYTVYLTIIYN</sequence>
<evidence type="ECO:0000313" key="3">
    <source>
        <dbReference type="Proteomes" id="UP000660862"/>
    </source>
</evidence>
<dbReference type="Proteomes" id="UP000660862">
    <property type="component" value="Unassembled WGS sequence"/>
</dbReference>
<feature type="transmembrane region" description="Helical" evidence="1">
    <location>
        <begin position="71"/>
        <end position="94"/>
    </location>
</feature>
<protein>
    <recommendedName>
        <fullName evidence="4">Histidine kinase</fullName>
    </recommendedName>
</protein>
<comment type="caution">
    <text evidence="2">The sequence shown here is derived from an EMBL/GenBank/DDBJ whole genome shotgun (WGS) entry which is preliminary data.</text>
</comment>
<reference evidence="2" key="1">
    <citation type="journal article" date="2014" name="Int. J. Syst. Evol. Microbiol.">
        <title>Complete genome sequence of Corynebacterium casei LMG S-19264T (=DSM 44701T), isolated from a smear-ripened cheese.</title>
        <authorList>
            <consortium name="US DOE Joint Genome Institute (JGI-PGF)"/>
            <person name="Walter F."/>
            <person name="Albersmeier A."/>
            <person name="Kalinowski J."/>
            <person name="Ruckert C."/>
        </authorList>
    </citation>
    <scope>NUCLEOTIDE SEQUENCE</scope>
    <source>
        <strain evidence="2">CGMCC 1.12195</strain>
    </source>
</reference>
<feature type="transmembrane region" description="Helical" evidence="1">
    <location>
        <begin position="114"/>
        <end position="135"/>
    </location>
</feature>
<gene>
    <name evidence="2" type="ORF">GCM10007415_39900</name>
</gene>
<evidence type="ECO:0000256" key="1">
    <source>
        <dbReference type="SAM" id="Phobius"/>
    </source>
</evidence>
<keyword evidence="1" id="KW-0812">Transmembrane</keyword>
<keyword evidence="1" id="KW-1133">Transmembrane helix</keyword>
<feature type="transmembrane region" description="Helical" evidence="1">
    <location>
        <begin position="12"/>
        <end position="33"/>
    </location>
</feature>
<reference evidence="2" key="2">
    <citation type="submission" date="2020-09" db="EMBL/GenBank/DDBJ databases">
        <authorList>
            <person name="Sun Q."/>
            <person name="Zhou Y."/>
        </authorList>
    </citation>
    <scope>NUCLEOTIDE SEQUENCE</scope>
    <source>
        <strain evidence="2">CGMCC 1.12195</strain>
    </source>
</reference>
<dbReference type="EMBL" id="BMER01000005">
    <property type="protein sequence ID" value="GGH00035.1"/>
    <property type="molecule type" value="Genomic_DNA"/>
</dbReference>
<organism evidence="2 3">
    <name type="scientific">Parapedobacter pyrenivorans</name>
    <dbReference type="NCBI Taxonomy" id="1305674"/>
    <lineage>
        <taxon>Bacteria</taxon>
        <taxon>Pseudomonadati</taxon>
        <taxon>Bacteroidota</taxon>
        <taxon>Sphingobacteriia</taxon>
        <taxon>Sphingobacteriales</taxon>
        <taxon>Sphingobacteriaceae</taxon>
        <taxon>Parapedobacter</taxon>
    </lineage>
</organism>
<dbReference type="RefSeq" id="WP_188507863.1">
    <property type="nucleotide sequence ID" value="NZ_BMER01000005.1"/>
</dbReference>
<accession>A0A917HZD8</accession>
<keyword evidence="1" id="KW-0472">Membrane</keyword>
<evidence type="ECO:0000313" key="2">
    <source>
        <dbReference type="EMBL" id="GGH00035.1"/>
    </source>
</evidence>
<dbReference type="AlphaFoldDB" id="A0A917HZD8"/>
<proteinExistence type="predicted"/>
<feature type="transmembrane region" description="Helical" evidence="1">
    <location>
        <begin position="39"/>
        <end position="59"/>
    </location>
</feature>
<evidence type="ECO:0008006" key="4">
    <source>
        <dbReference type="Google" id="ProtNLM"/>
    </source>
</evidence>